<dbReference type="HOGENOM" id="CLU_128738_0_0_11"/>
<organism evidence="2 3">
    <name type="scientific">Cellulomonas gilvus (strain ATCC 13127 / NRRL B-14078)</name>
    <name type="common">Cellvibrio gilvus</name>
    <dbReference type="NCBI Taxonomy" id="593907"/>
    <lineage>
        <taxon>Bacteria</taxon>
        <taxon>Bacillati</taxon>
        <taxon>Actinomycetota</taxon>
        <taxon>Actinomycetes</taxon>
        <taxon>Micrococcales</taxon>
        <taxon>Cellulomonadaceae</taxon>
        <taxon>Cellulomonas</taxon>
    </lineage>
</organism>
<feature type="transmembrane region" description="Helical" evidence="1">
    <location>
        <begin position="37"/>
        <end position="56"/>
    </location>
</feature>
<proteinExistence type="predicted"/>
<evidence type="ECO:0000313" key="3">
    <source>
        <dbReference type="Proteomes" id="UP000000485"/>
    </source>
</evidence>
<dbReference type="eggNOG" id="COG4270">
    <property type="taxonomic scope" value="Bacteria"/>
</dbReference>
<dbReference type="KEGG" id="cga:Celgi_2706"/>
<dbReference type="PANTHER" id="PTHR36974">
    <property type="entry name" value="MEMBRANE PROTEIN-RELATED"/>
    <property type="match status" value="1"/>
</dbReference>
<keyword evidence="1" id="KW-0472">Membrane</keyword>
<keyword evidence="1" id="KW-0812">Transmembrane</keyword>
<dbReference type="AlphaFoldDB" id="F8A4F7"/>
<name>F8A4F7_CELGA</name>
<dbReference type="PANTHER" id="PTHR36974:SF1">
    <property type="entry name" value="DOXX FAMILY MEMBRANE PROTEIN"/>
    <property type="match status" value="1"/>
</dbReference>
<sequence length="164" mass="17695">MTVTEPAPRRDDAPAAGAADRLRVLLEPPGPDSVPRVVARVGLGLSLLFAGVSHLTFARDEFQAQVPSWFPVGTDLTVLASGAVEIGLGAALVVLPRYRVVVGLVVAAFFVVIFPGNLAQWLEHKDGFGLDTDTKRLVRLFFQPVLVAWALWSTGALRALRSRR</sequence>
<dbReference type="Proteomes" id="UP000000485">
    <property type="component" value="Chromosome"/>
</dbReference>
<dbReference type="EMBL" id="CP002665">
    <property type="protein sequence ID" value="AEI13205.1"/>
    <property type="molecule type" value="Genomic_DNA"/>
</dbReference>
<accession>F8A4F7</accession>
<evidence type="ECO:0008006" key="4">
    <source>
        <dbReference type="Google" id="ProtNLM"/>
    </source>
</evidence>
<feature type="transmembrane region" description="Helical" evidence="1">
    <location>
        <begin position="100"/>
        <end position="121"/>
    </location>
</feature>
<keyword evidence="3" id="KW-1185">Reference proteome</keyword>
<evidence type="ECO:0000256" key="1">
    <source>
        <dbReference type="SAM" id="Phobius"/>
    </source>
</evidence>
<dbReference type="RefSeq" id="WP_013884722.1">
    <property type="nucleotide sequence ID" value="NC_015671.1"/>
</dbReference>
<dbReference type="STRING" id="593907.Celgi_2706"/>
<gene>
    <name evidence="2" type="ordered locus">Celgi_2706</name>
</gene>
<feature type="transmembrane region" description="Helical" evidence="1">
    <location>
        <begin position="76"/>
        <end position="95"/>
    </location>
</feature>
<keyword evidence="1" id="KW-1133">Transmembrane helix</keyword>
<protein>
    <recommendedName>
        <fullName evidence="4">DoxX family protein</fullName>
    </recommendedName>
</protein>
<feature type="transmembrane region" description="Helical" evidence="1">
    <location>
        <begin position="141"/>
        <end position="160"/>
    </location>
</feature>
<reference evidence="3" key="1">
    <citation type="submission" date="2011-04" db="EMBL/GenBank/DDBJ databases">
        <title>Complete sequence of Cellvibrio gilvus ATCC 13127.</title>
        <authorList>
            <person name="Lucas S."/>
            <person name="Han J."/>
            <person name="Lapidus A."/>
            <person name="Cheng J.-F."/>
            <person name="Goodwin L."/>
            <person name="Pitluck S."/>
            <person name="Peters L."/>
            <person name="Munk A."/>
            <person name="Detter J.C."/>
            <person name="Han C."/>
            <person name="Tapia R."/>
            <person name="Land M."/>
            <person name="Hauser L."/>
            <person name="Kyrpides N."/>
            <person name="Ivanova N."/>
            <person name="Ovchinnikova G."/>
            <person name="Pagani I."/>
            <person name="Mead D."/>
            <person name="Brumm P."/>
            <person name="Woyke T."/>
        </authorList>
    </citation>
    <scope>NUCLEOTIDE SEQUENCE [LARGE SCALE GENOMIC DNA]</scope>
    <source>
        <strain evidence="3">ATCC 13127 / NRRL B-14078</strain>
    </source>
</reference>
<evidence type="ECO:0000313" key="2">
    <source>
        <dbReference type="EMBL" id="AEI13205.1"/>
    </source>
</evidence>